<reference evidence="1" key="2">
    <citation type="submission" date="2015-06" db="UniProtKB">
        <authorList>
            <consortium name="EnsemblMetazoa"/>
        </authorList>
    </citation>
    <scope>IDENTIFICATION</scope>
</reference>
<keyword evidence="2" id="KW-1185">Reference proteome</keyword>
<dbReference type="AlphaFoldDB" id="T1KCW7"/>
<name>T1KCW7_TETUR</name>
<dbReference type="HOGENOM" id="CLU_3427027_0_0_1"/>
<accession>T1KCW7</accession>
<organism evidence="1 2">
    <name type="scientific">Tetranychus urticae</name>
    <name type="common">Two-spotted spider mite</name>
    <dbReference type="NCBI Taxonomy" id="32264"/>
    <lineage>
        <taxon>Eukaryota</taxon>
        <taxon>Metazoa</taxon>
        <taxon>Ecdysozoa</taxon>
        <taxon>Arthropoda</taxon>
        <taxon>Chelicerata</taxon>
        <taxon>Arachnida</taxon>
        <taxon>Acari</taxon>
        <taxon>Acariformes</taxon>
        <taxon>Trombidiformes</taxon>
        <taxon>Prostigmata</taxon>
        <taxon>Eleutherengona</taxon>
        <taxon>Raphignathae</taxon>
        <taxon>Tetranychoidea</taxon>
        <taxon>Tetranychidae</taxon>
        <taxon>Tetranychus</taxon>
    </lineage>
</organism>
<reference evidence="2" key="1">
    <citation type="submission" date="2011-08" db="EMBL/GenBank/DDBJ databases">
        <authorList>
            <person name="Rombauts S."/>
        </authorList>
    </citation>
    <scope>NUCLEOTIDE SEQUENCE</scope>
    <source>
        <strain evidence="2">London</strain>
    </source>
</reference>
<evidence type="ECO:0000313" key="2">
    <source>
        <dbReference type="Proteomes" id="UP000015104"/>
    </source>
</evidence>
<dbReference type="Proteomes" id="UP000015104">
    <property type="component" value="Unassembled WGS sequence"/>
</dbReference>
<dbReference type="EMBL" id="CAEY01002001">
    <property type="status" value="NOT_ANNOTATED_CDS"/>
    <property type="molecule type" value="Genomic_DNA"/>
</dbReference>
<sequence>MVQALDDQGAKQYGNMVGLSG</sequence>
<evidence type="ECO:0000313" key="1">
    <source>
        <dbReference type="EnsemblMetazoa" id="tetur09g00820.1"/>
    </source>
</evidence>
<protein>
    <submittedName>
        <fullName evidence="1">Uncharacterized protein</fullName>
    </submittedName>
</protein>
<proteinExistence type="predicted"/>
<dbReference type="EnsemblMetazoa" id="tetur09g00820.1">
    <property type="protein sequence ID" value="tetur09g00820.1"/>
    <property type="gene ID" value="tetur09g00820"/>
</dbReference>